<feature type="compositionally biased region" description="Low complexity" evidence="1">
    <location>
        <begin position="53"/>
        <end position="78"/>
    </location>
</feature>
<dbReference type="SUPFAM" id="SSF63829">
    <property type="entry name" value="Calcium-dependent phosphotriesterase"/>
    <property type="match status" value="1"/>
</dbReference>
<dbReference type="Pfam" id="PF07995">
    <property type="entry name" value="GSDH"/>
    <property type="match status" value="1"/>
</dbReference>
<dbReference type="Proteomes" id="UP000194218">
    <property type="component" value="Chromosome"/>
</dbReference>
<evidence type="ECO:0000256" key="1">
    <source>
        <dbReference type="SAM" id="MobiDB-lite"/>
    </source>
</evidence>
<gene>
    <name evidence="3" type="ORF">CAG99_11140</name>
</gene>
<feature type="region of interest" description="Disordered" evidence="1">
    <location>
        <begin position="32"/>
        <end position="78"/>
    </location>
</feature>
<dbReference type="InterPro" id="IPR012938">
    <property type="entry name" value="Glc/Sorbosone_DH"/>
</dbReference>
<evidence type="ECO:0000313" key="4">
    <source>
        <dbReference type="Proteomes" id="UP000194218"/>
    </source>
</evidence>
<dbReference type="PROSITE" id="PS51257">
    <property type="entry name" value="PROKAR_LIPOPROTEIN"/>
    <property type="match status" value="1"/>
</dbReference>
<proteinExistence type="predicted"/>
<organism evidence="3 4">
    <name type="scientific">Streptomyces marincola</name>
    <dbReference type="NCBI Taxonomy" id="2878388"/>
    <lineage>
        <taxon>Bacteria</taxon>
        <taxon>Bacillati</taxon>
        <taxon>Actinomycetota</taxon>
        <taxon>Actinomycetes</taxon>
        <taxon>Kitasatosporales</taxon>
        <taxon>Streptomycetaceae</taxon>
        <taxon>Streptomyces</taxon>
    </lineage>
</organism>
<name>A0A1W7CX53_9ACTN</name>
<dbReference type="EMBL" id="CP021121">
    <property type="protein sequence ID" value="ARQ69352.1"/>
    <property type="molecule type" value="Genomic_DNA"/>
</dbReference>
<dbReference type="Gene3D" id="2.120.10.30">
    <property type="entry name" value="TolB, C-terminal domain"/>
    <property type="match status" value="1"/>
</dbReference>
<feature type="compositionally biased region" description="Pro residues" evidence="1">
    <location>
        <begin position="38"/>
        <end position="52"/>
    </location>
</feature>
<dbReference type="InterPro" id="IPR011042">
    <property type="entry name" value="6-blade_b-propeller_TolB-like"/>
</dbReference>
<evidence type="ECO:0000313" key="3">
    <source>
        <dbReference type="EMBL" id="ARQ69352.1"/>
    </source>
</evidence>
<dbReference type="KEGG" id="smao:CAG99_11140"/>
<accession>A0A1W7CX53</accession>
<protein>
    <recommendedName>
        <fullName evidence="2">Glucose/Sorbosone dehydrogenase domain-containing protein</fullName>
    </recommendedName>
</protein>
<evidence type="ECO:0000259" key="2">
    <source>
        <dbReference type="Pfam" id="PF07995"/>
    </source>
</evidence>
<feature type="domain" description="Glucose/Sorbosone dehydrogenase" evidence="2">
    <location>
        <begin position="182"/>
        <end position="236"/>
    </location>
</feature>
<dbReference type="OrthoDB" id="9770043at2"/>
<dbReference type="AlphaFoldDB" id="A0A1W7CX53"/>
<dbReference type="RefSeq" id="WP_086159129.1">
    <property type="nucleotide sequence ID" value="NZ_CP021121.1"/>
</dbReference>
<sequence>MRGWHVAGRVAALAVTGALVVGCAVGPAADRARQEAPPALPAPTDVPTPPVPGDGTPGETAPGPSPAPATGDATETGTEATDLGTACCVAGLPDSDDLLVGAGDTVLLHDADAPGELAEVGTVPGRLLGLAVPPRATGSYVNVVAYYAGPAGGEIASFRFYPDRAWQSWGGTPVPLLDDPIPLADDGERSGGVLAFGPDGMLYAGTGDAGDPALAADEASLAGKILRIDPNGSQPPVIHSPGAYTDVRGLAWDGDRMWAVDAVDGGGARLYSVVPEGQPVPVWEEPGAAPAGLAAARGSLWMPAGEDDGTLWRVPLNGGTGLVADPQPVLDVRGPRGIFPAPGDGVLRLLAGDALTRLGVR</sequence>
<keyword evidence="4" id="KW-1185">Reference proteome</keyword>
<reference evidence="3 4" key="1">
    <citation type="submission" date="2017-05" db="EMBL/GenBank/DDBJ databases">
        <title>Complete genome sequence of Streptomyces sp. SCSIO 03032 revealed the diverse biosynthetic pathways for its bioactive secondary metabolites.</title>
        <authorList>
            <person name="Ma L."/>
            <person name="Zhu Y."/>
            <person name="Zhang W."/>
            <person name="Zhang G."/>
            <person name="Tian X."/>
            <person name="Zhang S."/>
            <person name="Zhang C."/>
        </authorList>
    </citation>
    <scope>NUCLEOTIDE SEQUENCE [LARGE SCALE GENOMIC DNA]</scope>
    <source>
        <strain evidence="3 4">SCSIO 03032</strain>
    </source>
</reference>